<comment type="similarity">
    <text evidence="6">Belongs to the fabD family.</text>
</comment>
<evidence type="ECO:0000313" key="9">
    <source>
        <dbReference type="Proteomes" id="UP001501588"/>
    </source>
</evidence>
<dbReference type="InterPro" id="IPR016035">
    <property type="entry name" value="Acyl_Trfase/lysoPLipase"/>
</dbReference>
<dbReference type="SMART" id="SM00827">
    <property type="entry name" value="PKS_AT"/>
    <property type="match status" value="1"/>
</dbReference>
<dbReference type="InterPro" id="IPR004410">
    <property type="entry name" value="Malonyl_CoA-ACP_transAc_FabD"/>
</dbReference>
<keyword evidence="9" id="KW-1185">Reference proteome</keyword>
<sequence length="319" mass="32809">MALAFVFPGQGSQATGMGRDLAAAFPIARETFQEADEALKQKLSRLMFEGPPEELTLTANAQPALMAHSVAVLRVLEREGGFDLASRVALVAGHSLGEYSALTAARAFSLPTAARLLRLRGEAMQRATPPGTGAMAALLGAEAEQALAICAEAATDPETGEREVVEVANDNGGGQVVVSGAKAAVERAVEAAKAAGVKRAMLLPVSAPFHCALMSPAADAMAEALEDAGIARPVVPVVANVSADKATDPAEIRGLLVKQVTATVRWRECVAAMVAMGCDRFAELGAGKVLTGLMKRNAPDAQAAAVGTPADVEAFLKTL</sequence>
<comment type="caution">
    <text evidence="8">The sequence shown here is derived from an EMBL/GenBank/DDBJ whole genome shotgun (WGS) entry which is preliminary data.</text>
</comment>
<dbReference type="PIRSF" id="PIRSF000446">
    <property type="entry name" value="Mct"/>
    <property type="match status" value="1"/>
</dbReference>
<dbReference type="InterPro" id="IPR024925">
    <property type="entry name" value="Malonyl_CoA-ACP_transAc"/>
</dbReference>
<dbReference type="Proteomes" id="UP001501588">
    <property type="component" value="Unassembled WGS sequence"/>
</dbReference>
<evidence type="ECO:0000256" key="4">
    <source>
        <dbReference type="ARBA" id="ARBA00023315"/>
    </source>
</evidence>
<evidence type="ECO:0000256" key="2">
    <source>
        <dbReference type="ARBA" id="ARBA00018953"/>
    </source>
</evidence>
<organism evidence="8 9">
    <name type="scientific">Craurococcus roseus</name>
    <dbReference type="NCBI Taxonomy" id="77585"/>
    <lineage>
        <taxon>Bacteria</taxon>
        <taxon>Pseudomonadati</taxon>
        <taxon>Pseudomonadota</taxon>
        <taxon>Alphaproteobacteria</taxon>
        <taxon>Acetobacterales</taxon>
        <taxon>Acetobacteraceae</taxon>
        <taxon>Craurococcus</taxon>
    </lineage>
</organism>
<dbReference type="InterPro" id="IPR016036">
    <property type="entry name" value="Malonyl_transacylase_ACP-bd"/>
</dbReference>
<dbReference type="EMBL" id="BAAAFZ010000021">
    <property type="protein sequence ID" value="GAA0580224.1"/>
    <property type="molecule type" value="Genomic_DNA"/>
</dbReference>
<evidence type="ECO:0000313" key="8">
    <source>
        <dbReference type="EMBL" id="GAA0580224.1"/>
    </source>
</evidence>
<dbReference type="Pfam" id="PF00698">
    <property type="entry name" value="Acyl_transf_1"/>
    <property type="match status" value="1"/>
</dbReference>
<dbReference type="PANTHER" id="PTHR42681">
    <property type="entry name" value="MALONYL-COA-ACYL CARRIER PROTEIN TRANSACYLASE, MITOCHONDRIAL"/>
    <property type="match status" value="1"/>
</dbReference>
<accession>A0ABN1F2Q9</accession>
<evidence type="ECO:0000256" key="1">
    <source>
        <dbReference type="ARBA" id="ARBA00013258"/>
    </source>
</evidence>
<evidence type="ECO:0000256" key="6">
    <source>
        <dbReference type="PIRNR" id="PIRNR000446"/>
    </source>
</evidence>
<dbReference type="EC" id="2.3.1.39" evidence="1 6"/>
<proteinExistence type="inferred from homology"/>
<keyword evidence="3 6" id="KW-0808">Transferase</keyword>
<dbReference type="InterPro" id="IPR014043">
    <property type="entry name" value="Acyl_transferase_dom"/>
</dbReference>
<dbReference type="RefSeq" id="WP_343894929.1">
    <property type="nucleotide sequence ID" value="NZ_BAAAFZ010000021.1"/>
</dbReference>
<dbReference type="Gene3D" id="3.30.70.250">
    <property type="entry name" value="Malonyl-CoA ACP transacylase, ACP-binding"/>
    <property type="match status" value="1"/>
</dbReference>
<evidence type="ECO:0000256" key="3">
    <source>
        <dbReference type="ARBA" id="ARBA00022679"/>
    </source>
</evidence>
<dbReference type="NCBIfam" id="TIGR00128">
    <property type="entry name" value="fabD"/>
    <property type="match status" value="1"/>
</dbReference>
<gene>
    <name evidence="8" type="primary">fabD</name>
    <name evidence="8" type="ORF">GCM10009416_18240</name>
</gene>
<evidence type="ECO:0000259" key="7">
    <source>
        <dbReference type="SMART" id="SM00827"/>
    </source>
</evidence>
<feature type="domain" description="Malonyl-CoA:ACP transacylase (MAT)" evidence="7">
    <location>
        <begin position="6"/>
        <end position="312"/>
    </location>
</feature>
<dbReference type="InterPro" id="IPR001227">
    <property type="entry name" value="Ac_transferase_dom_sf"/>
</dbReference>
<dbReference type="SUPFAM" id="SSF52151">
    <property type="entry name" value="FabD/lysophospholipase-like"/>
    <property type="match status" value="1"/>
</dbReference>
<dbReference type="InterPro" id="IPR050858">
    <property type="entry name" value="Mal-CoA-ACP_Trans/PKS_FabD"/>
</dbReference>
<protein>
    <recommendedName>
        <fullName evidence="2 6">Malonyl CoA-acyl carrier protein transacylase</fullName>
        <ecNumber evidence="1 6">2.3.1.39</ecNumber>
    </recommendedName>
</protein>
<dbReference type="SUPFAM" id="SSF55048">
    <property type="entry name" value="Probable ACP-binding domain of malonyl-CoA ACP transacylase"/>
    <property type="match status" value="1"/>
</dbReference>
<dbReference type="Gene3D" id="3.40.366.10">
    <property type="entry name" value="Malonyl-Coenzyme A Acyl Carrier Protein, domain 2"/>
    <property type="match status" value="1"/>
</dbReference>
<keyword evidence="4 6" id="KW-0012">Acyltransferase</keyword>
<evidence type="ECO:0000256" key="5">
    <source>
        <dbReference type="ARBA" id="ARBA00048462"/>
    </source>
</evidence>
<dbReference type="PANTHER" id="PTHR42681:SF1">
    <property type="entry name" value="MALONYL-COA-ACYL CARRIER PROTEIN TRANSACYLASE, MITOCHONDRIAL"/>
    <property type="match status" value="1"/>
</dbReference>
<name>A0ABN1F2Q9_9PROT</name>
<reference evidence="8 9" key="1">
    <citation type="journal article" date="2019" name="Int. J. Syst. Evol. Microbiol.">
        <title>The Global Catalogue of Microorganisms (GCM) 10K type strain sequencing project: providing services to taxonomists for standard genome sequencing and annotation.</title>
        <authorList>
            <consortium name="The Broad Institute Genomics Platform"/>
            <consortium name="The Broad Institute Genome Sequencing Center for Infectious Disease"/>
            <person name="Wu L."/>
            <person name="Ma J."/>
        </authorList>
    </citation>
    <scope>NUCLEOTIDE SEQUENCE [LARGE SCALE GENOMIC DNA]</scope>
    <source>
        <strain evidence="8 9">JCM 9933</strain>
    </source>
</reference>
<comment type="catalytic activity">
    <reaction evidence="5 6">
        <text>holo-[ACP] + malonyl-CoA = malonyl-[ACP] + CoA</text>
        <dbReference type="Rhea" id="RHEA:41792"/>
        <dbReference type="Rhea" id="RHEA-COMP:9623"/>
        <dbReference type="Rhea" id="RHEA-COMP:9685"/>
        <dbReference type="ChEBI" id="CHEBI:57287"/>
        <dbReference type="ChEBI" id="CHEBI:57384"/>
        <dbReference type="ChEBI" id="CHEBI:64479"/>
        <dbReference type="ChEBI" id="CHEBI:78449"/>
        <dbReference type="EC" id="2.3.1.39"/>
    </reaction>
</comment>